<dbReference type="GO" id="GO:0008610">
    <property type="term" value="P:lipid biosynthetic process"/>
    <property type="evidence" value="ECO:0007669"/>
    <property type="project" value="UniProtKB-ARBA"/>
</dbReference>
<dbReference type="InterPro" id="IPR001242">
    <property type="entry name" value="Condensation_dom"/>
</dbReference>
<dbReference type="Gene3D" id="3.30.559.30">
    <property type="entry name" value="Nonribosomal peptide synthetase, condensation domain"/>
    <property type="match status" value="1"/>
</dbReference>
<evidence type="ECO:0000259" key="1">
    <source>
        <dbReference type="Pfam" id="PF00668"/>
    </source>
</evidence>
<dbReference type="GO" id="GO:0003824">
    <property type="term" value="F:catalytic activity"/>
    <property type="evidence" value="ECO:0007669"/>
    <property type="project" value="InterPro"/>
</dbReference>
<sequence length="265" mass="30043">WTDLPIQYADYTLWQRHRLGDPDNDTSLITQHTHYWTHTLAGLPERLELPTDRPYPAIADHHGDRYDFHWPPTLHHAITTCATTHNATPFMVVQSALAILLSRLSTSTDIAFGFPTAGRTHPTLDNLIGFFVNTLILRVDLTNNPTFTQLLTHIRHQSLAAYDHQDLPFDTLVDHLNPTRTPAHHPLIQILLAWQNLPDTTTTPLHLGNLDITTEPINTHTARMDLTISLHEHHTPTGTPHGIHGAIEYRTDIYNPTTITTLITR</sequence>
<feature type="non-terminal residue" evidence="2">
    <location>
        <position position="265"/>
    </location>
</feature>
<comment type="caution">
    <text evidence="2">The sequence shown here is derived from an EMBL/GenBank/DDBJ whole genome shotgun (WGS) entry which is preliminary data.</text>
</comment>
<dbReference type="Pfam" id="PF00668">
    <property type="entry name" value="Condensation"/>
    <property type="match status" value="1"/>
</dbReference>
<evidence type="ECO:0000313" key="3">
    <source>
        <dbReference type="Proteomes" id="UP000034150"/>
    </source>
</evidence>
<dbReference type="PANTHER" id="PTHR45398">
    <property type="match status" value="1"/>
</dbReference>
<feature type="domain" description="Condensation" evidence="1">
    <location>
        <begin position="4"/>
        <end position="264"/>
    </location>
</feature>
<proteinExistence type="predicted"/>
<accession>A0A0M2JTV3</accession>
<dbReference type="Gene3D" id="3.30.559.10">
    <property type="entry name" value="Chloramphenicol acetyltransferase-like domain"/>
    <property type="match status" value="1"/>
</dbReference>
<dbReference type="PANTHER" id="PTHR45398:SF1">
    <property type="entry name" value="ENZYME, PUTATIVE (JCVI)-RELATED"/>
    <property type="match status" value="1"/>
</dbReference>
<evidence type="ECO:0000313" key="2">
    <source>
        <dbReference type="EMBL" id="KKE98144.1"/>
    </source>
</evidence>
<dbReference type="RefSeq" id="WP_046366898.1">
    <property type="nucleotide sequence ID" value="NZ_LAUZ02000233.1"/>
</dbReference>
<gene>
    <name evidence="2" type="ORF">WN67_30835</name>
</gene>
<organism evidence="2 3">
    <name type="scientific">Mycolicibacterium obuense</name>
    <dbReference type="NCBI Taxonomy" id="1807"/>
    <lineage>
        <taxon>Bacteria</taxon>
        <taxon>Bacillati</taxon>
        <taxon>Actinomycetota</taxon>
        <taxon>Actinomycetes</taxon>
        <taxon>Mycobacteriales</taxon>
        <taxon>Mycobacteriaceae</taxon>
        <taxon>Mycolicibacterium</taxon>
    </lineage>
</organism>
<feature type="non-terminal residue" evidence="2">
    <location>
        <position position="1"/>
    </location>
</feature>
<dbReference type="AlphaFoldDB" id="A0A0M2JTV3"/>
<protein>
    <recommendedName>
        <fullName evidence="1">Condensation domain-containing protein</fullName>
    </recommendedName>
</protein>
<name>A0A0M2JTV3_9MYCO</name>
<dbReference type="InterPro" id="IPR023213">
    <property type="entry name" value="CAT-like_dom_sf"/>
</dbReference>
<dbReference type="EMBL" id="LAUZ02000233">
    <property type="protein sequence ID" value="KKE98144.1"/>
    <property type="molecule type" value="Genomic_DNA"/>
</dbReference>
<reference evidence="2 3" key="1">
    <citation type="journal article" date="2015" name="Genome Announc.">
        <title>Draft Genome Sequence of Mycobacterium obuense Strain UC1, Isolated from Patient Sputum.</title>
        <authorList>
            <person name="Greninger A.L."/>
            <person name="Cunningham G."/>
            <person name="Hsu E.D."/>
            <person name="Yu J.M."/>
            <person name="Chiu C.Y."/>
            <person name="Miller S."/>
        </authorList>
    </citation>
    <scope>NUCLEOTIDE SEQUENCE [LARGE SCALE GENOMIC DNA]</scope>
    <source>
        <strain evidence="2 3">UC1</strain>
    </source>
</reference>
<keyword evidence="3" id="KW-1185">Reference proteome</keyword>
<dbReference type="Proteomes" id="UP000034150">
    <property type="component" value="Unassembled WGS sequence"/>
</dbReference>
<dbReference type="SUPFAM" id="SSF52777">
    <property type="entry name" value="CoA-dependent acyltransferases"/>
    <property type="match status" value="1"/>
</dbReference>